<evidence type="ECO:0000313" key="1">
    <source>
        <dbReference type="EMBL" id="ESQ87044.1"/>
    </source>
</evidence>
<dbReference type="PATRIC" id="fig|1121022.4.peg.3600"/>
<reference evidence="1 2" key="1">
    <citation type="journal article" date="2014" name="Nature">
        <title>Sequential evolution of bacterial morphology by co-option of a developmental regulator.</title>
        <authorList>
            <person name="Jiang C."/>
            <person name="Brown P.J."/>
            <person name="Ducret A."/>
            <person name="Brun Y.V."/>
        </authorList>
    </citation>
    <scope>NUCLEOTIDE SEQUENCE [LARGE SCALE GENOMIC DNA]</scope>
    <source>
        <strain evidence="1 2">DSM 16100</strain>
    </source>
</reference>
<name>V4PIJ1_9CAUL</name>
<keyword evidence="2" id="KW-1185">Reference proteome</keyword>
<evidence type="ECO:0000313" key="2">
    <source>
        <dbReference type="Proteomes" id="UP000017837"/>
    </source>
</evidence>
<accession>V4PIJ1</accession>
<dbReference type="EMBL" id="AWGB01000047">
    <property type="protein sequence ID" value="ESQ87044.1"/>
    <property type="molecule type" value="Genomic_DNA"/>
</dbReference>
<proteinExistence type="predicted"/>
<comment type="caution">
    <text evidence="1">The sequence shown here is derived from an EMBL/GenBank/DDBJ whole genome shotgun (WGS) entry which is preliminary data.</text>
</comment>
<dbReference type="Proteomes" id="UP000017837">
    <property type="component" value="Unassembled WGS sequence"/>
</dbReference>
<organism evidence="1 2">
    <name type="scientific">Asticcacaulis benevestitus DSM 16100 = ATCC BAA-896</name>
    <dbReference type="NCBI Taxonomy" id="1121022"/>
    <lineage>
        <taxon>Bacteria</taxon>
        <taxon>Pseudomonadati</taxon>
        <taxon>Pseudomonadota</taxon>
        <taxon>Alphaproteobacteria</taxon>
        <taxon>Caulobacterales</taxon>
        <taxon>Caulobacteraceae</taxon>
        <taxon>Asticcacaulis</taxon>
    </lineage>
</organism>
<protein>
    <submittedName>
        <fullName evidence="1">Uncharacterized protein</fullName>
    </submittedName>
</protein>
<sequence length="73" mass="8249">MPGRALGLTHWIISGELWQLLLVNLRAQLRLERLLKLSLRAIEDGDTRIAIGNVVNMKTDAKRPCEQVTLLLC</sequence>
<gene>
    <name evidence="1" type="ORF">ABENE_17605</name>
</gene>
<dbReference type="AlphaFoldDB" id="V4PIJ1"/>